<sequence length="865" mass="93871">MSKVLTTCPYCGVGCGVAVTANGDAIQVEGDPNHPANYGRLCGKGMQLAQTLSPAGRLLQPHIDGKPESWSRATAHIASRFRQAIDRYGPDSVAFYLSGQLLTEDYYVANKLMKGFIGSANVDTNSRLCMSSAVAAHKRAFGSDTVPGCYQDFEQADLVVLVGSNLAWCQPVLFQRMMAAKAKRPQMKLVVIDPRRTATAAGADLHLPLQPGTDLALFHGLLRYLSRNAACTQQALAQLSLAQLNDYSIDKTAEITQLPLESLTTFFQWFKETDKTVTGFSMGINQSVNGVGQGNAIINCHLLTGRIGKPGMGPFSITGQPNAMGGREVGGLATSLAGHVDFADSDKRDAVAALWGSDNIATRAGLTAVPMFEAMAAGKIKVVWILGTNPMVSLPDTELVRRALQTCPTVVVSDCVIGTDTQRYADVLLPAKGWGEKQGTVTNSERRISRQRSFVAAQGRAQSDWWALCQVAKAMGFASGFDYRNEAEIFREHATLSAINGGPFDISALAQFSDHQYQQMGPLQWPQPAGKPLQLQPQRLFSSSGAGKIVIDHPQPRLGQGNFIVNSGRNRDQWHTMTRTGLATTLGRHRPYPQISIHPDDAAALGARSNDLLQLGSDILAPITISQSQRRGELFMPIHWSDNNSSAGSVNRLIDSQYDPISQQPGFKGARVEAKAQTVMWWGQLLLPTEIAPSLALMRFWTKQKVDEGTIWWFATDTDPECWRQWLITLPQLGRVWVDQQGNGLSSVLMQQGEQLSAALQLSPQHGQLAGDGWQEVLGQRLSAHLLQRLLVGRDEQLLCACVGLTESQVDKAIEDGANTAEKITQACGAGGGCGVCSMELQQRCDAHQQRQAVVQQGRVATVML</sequence>
<dbReference type="Gene3D" id="2.20.25.90">
    <property type="entry name" value="ADC-like domains"/>
    <property type="match status" value="1"/>
</dbReference>
<evidence type="ECO:0000256" key="4">
    <source>
        <dbReference type="ARBA" id="ARBA00022485"/>
    </source>
</evidence>
<dbReference type="InterPro" id="IPR006656">
    <property type="entry name" value="Mopterin_OxRdtase"/>
</dbReference>
<reference evidence="12 13" key="1">
    <citation type="submission" date="2020-04" db="EMBL/GenBank/DDBJ databases">
        <title>Ferrimonas sp. S7 isolated from sea water.</title>
        <authorList>
            <person name="Bae S.S."/>
            <person name="Baek K."/>
        </authorList>
    </citation>
    <scope>NUCLEOTIDE SEQUENCE [LARGE SCALE GENOMIC DNA]</scope>
    <source>
        <strain evidence="12 13">S7</strain>
    </source>
</reference>
<evidence type="ECO:0000256" key="9">
    <source>
        <dbReference type="ARBA" id="ARBA00023014"/>
    </source>
</evidence>
<dbReference type="Gene3D" id="1.10.10.1100">
    <property type="entry name" value="BFD-like [2Fe-2S]-binding domain"/>
    <property type="match status" value="1"/>
</dbReference>
<evidence type="ECO:0000313" key="13">
    <source>
        <dbReference type="Proteomes" id="UP000501602"/>
    </source>
</evidence>
<evidence type="ECO:0000313" key="12">
    <source>
        <dbReference type="EMBL" id="QIZ77701.1"/>
    </source>
</evidence>
<keyword evidence="7" id="KW-0560">Oxidoreductase</keyword>
<dbReference type="InterPro" id="IPR007419">
    <property type="entry name" value="BFD-like_2Fe2S-bd_dom"/>
</dbReference>
<organism evidence="12 13">
    <name type="scientific">Ferrimonas lipolytica</name>
    <dbReference type="NCBI Taxonomy" id="2724191"/>
    <lineage>
        <taxon>Bacteria</taxon>
        <taxon>Pseudomonadati</taxon>
        <taxon>Pseudomonadota</taxon>
        <taxon>Gammaproteobacteria</taxon>
        <taxon>Alteromonadales</taxon>
        <taxon>Ferrimonadaceae</taxon>
        <taxon>Ferrimonas</taxon>
    </lineage>
</organism>
<dbReference type="KEGG" id="fes:HER31_12825"/>
<dbReference type="GO" id="GO:0016491">
    <property type="term" value="F:oxidoreductase activity"/>
    <property type="evidence" value="ECO:0007669"/>
    <property type="project" value="UniProtKB-KW"/>
</dbReference>
<feature type="domain" description="4Fe-4S Mo/W bis-MGD-type" evidence="11">
    <location>
        <begin position="1"/>
        <end position="56"/>
    </location>
</feature>
<dbReference type="InterPro" id="IPR041854">
    <property type="entry name" value="BFD-like_2Fe2S-bd_dom_sf"/>
</dbReference>
<dbReference type="Gene3D" id="3.40.228.10">
    <property type="entry name" value="Dimethylsulfoxide Reductase, domain 2"/>
    <property type="match status" value="1"/>
</dbReference>
<accession>A0A6H1UF43</accession>
<dbReference type="Pfam" id="PF00384">
    <property type="entry name" value="Molybdopterin"/>
    <property type="match status" value="1"/>
</dbReference>
<proteinExistence type="inferred from homology"/>
<dbReference type="InterPro" id="IPR050123">
    <property type="entry name" value="Prok_molybdopt-oxidoreductase"/>
</dbReference>
<dbReference type="Gene3D" id="2.40.40.20">
    <property type="match status" value="1"/>
</dbReference>
<dbReference type="InterPro" id="IPR009010">
    <property type="entry name" value="Asp_de-COase-like_dom_sf"/>
</dbReference>
<dbReference type="CDD" id="cd02791">
    <property type="entry name" value="MopB_CT_Nitrate-R-NapA-like"/>
    <property type="match status" value="1"/>
</dbReference>
<evidence type="ECO:0000259" key="11">
    <source>
        <dbReference type="PROSITE" id="PS51669"/>
    </source>
</evidence>
<dbReference type="GO" id="GO:0016020">
    <property type="term" value="C:membrane"/>
    <property type="evidence" value="ECO:0007669"/>
    <property type="project" value="TreeGrafter"/>
</dbReference>
<dbReference type="EMBL" id="CP051180">
    <property type="protein sequence ID" value="QIZ77701.1"/>
    <property type="molecule type" value="Genomic_DNA"/>
</dbReference>
<evidence type="ECO:0000256" key="3">
    <source>
        <dbReference type="ARBA" id="ARBA00008747"/>
    </source>
</evidence>
<dbReference type="PANTHER" id="PTHR43105:SF9">
    <property type="entry name" value="NADPH-FE(3+) OXIDOREDUCTASE SUBUNIT ALPHA"/>
    <property type="match status" value="1"/>
</dbReference>
<keyword evidence="5" id="KW-0500">Molybdenum</keyword>
<dbReference type="PROSITE" id="PS51669">
    <property type="entry name" value="4FE4S_MOW_BIS_MGD"/>
    <property type="match status" value="1"/>
</dbReference>
<keyword evidence="4" id="KW-0004">4Fe-4S</keyword>
<dbReference type="InterPro" id="IPR027467">
    <property type="entry name" value="MopterinOxRdtase_cofactor_BS"/>
</dbReference>
<evidence type="ECO:0000256" key="2">
    <source>
        <dbReference type="ARBA" id="ARBA00001966"/>
    </source>
</evidence>
<dbReference type="InterPro" id="IPR006963">
    <property type="entry name" value="Mopterin_OxRdtase_4Fe-4S_dom"/>
</dbReference>
<dbReference type="GO" id="GO:0042128">
    <property type="term" value="P:nitrate assimilation"/>
    <property type="evidence" value="ECO:0007669"/>
    <property type="project" value="UniProtKB-KW"/>
</dbReference>
<evidence type="ECO:0000256" key="7">
    <source>
        <dbReference type="ARBA" id="ARBA00023002"/>
    </source>
</evidence>
<evidence type="ECO:0000256" key="6">
    <source>
        <dbReference type="ARBA" id="ARBA00022723"/>
    </source>
</evidence>
<keyword evidence="10" id="KW-0534">Nitrate assimilation</keyword>
<dbReference type="AlphaFoldDB" id="A0A6H1UF43"/>
<dbReference type="Proteomes" id="UP000501602">
    <property type="component" value="Chromosome"/>
</dbReference>
<dbReference type="GO" id="GO:0043546">
    <property type="term" value="F:molybdopterin cofactor binding"/>
    <property type="evidence" value="ECO:0007669"/>
    <property type="project" value="InterPro"/>
</dbReference>
<dbReference type="SUPFAM" id="SSF53706">
    <property type="entry name" value="Formate dehydrogenase/DMSO reductase, domains 1-3"/>
    <property type="match status" value="1"/>
</dbReference>
<dbReference type="InterPro" id="IPR006657">
    <property type="entry name" value="MoPterin_dinucl-bd_dom"/>
</dbReference>
<evidence type="ECO:0000256" key="5">
    <source>
        <dbReference type="ARBA" id="ARBA00022505"/>
    </source>
</evidence>
<keyword evidence="6" id="KW-0479">Metal-binding</keyword>
<keyword evidence="8" id="KW-0408">Iron</keyword>
<dbReference type="SUPFAM" id="SSF50692">
    <property type="entry name" value="ADC-like"/>
    <property type="match status" value="1"/>
</dbReference>
<keyword evidence="13" id="KW-1185">Reference proteome</keyword>
<gene>
    <name evidence="12" type="ORF">HER31_12825</name>
</gene>
<evidence type="ECO:0000256" key="10">
    <source>
        <dbReference type="ARBA" id="ARBA00023063"/>
    </source>
</evidence>
<dbReference type="InterPro" id="IPR041957">
    <property type="entry name" value="CT_Nitrate-R-NapA-like"/>
</dbReference>
<dbReference type="GO" id="GO:1990204">
    <property type="term" value="C:oxidoreductase complex"/>
    <property type="evidence" value="ECO:0007669"/>
    <property type="project" value="UniProtKB-ARBA"/>
</dbReference>
<dbReference type="PROSITE" id="PS00551">
    <property type="entry name" value="MOLYBDOPTERIN_PROK_1"/>
    <property type="match status" value="1"/>
</dbReference>
<dbReference type="SMART" id="SM00926">
    <property type="entry name" value="Molybdop_Fe4S4"/>
    <property type="match status" value="1"/>
</dbReference>
<comment type="cofactor">
    <cofactor evidence="1">
        <name>Mo-bis(molybdopterin guanine dinucleotide)</name>
        <dbReference type="ChEBI" id="CHEBI:60539"/>
    </cofactor>
</comment>
<comment type="cofactor">
    <cofactor evidence="2">
        <name>[4Fe-4S] cluster</name>
        <dbReference type="ChEBI" id="CHEBI:49883"/>
    </cofactor>
</comment>
<dbReference type="Pfam" id="PF01568">
    <property type="entry name" value="Molydop_binding"/>
    <property type="match status" value="1"/>
</dbReference>
<protein>
    <submittedName>
        <fullName evidence="12">Nitrate reductase</fullName>
    </submittedName>
</protein>
<dbReference type="GO" id="GO:0046872">
    <property type="term" value="F:metal ion binding"/>
    <property type="evidence" value="ECO:0007669"/>
    <property type="project" value="UniProtKB-KW"/>
</dbReference>
<dbReference type="PANTHER" id="PTHR43105">
    <property type="entry name" value="RESPIRATORY NITRATE REDUCTASE"/>
    <property type="match status" value="1"/>
</dbReference>
<dbReference type="GO" id="GO:0051539">
    <property type="term" value="F:4 iron, 4 sulfur cluster binding"/>
    <property type="evidence" value="ECO:0007669"/>
    <property type="project" value="UniProtKB-KW"/>
</dbReference>
<dbReference type="Pfam" id="PF04324">
    <property type="entry name" value="Fer2_BFD"/>
    <property type="match status" value="1"/>
</dbReference>
<comment type="similarity">
    <text evidence="3">Belongs to the prokaryotic molybdopterin-containing oxidoreductase family. NasA/NapA/NarB subfamily.</text>
</comment>
<name>A0A6H1UF43_9GAMM</name>
<dbReference type="Pfam" id="PF04879">
    <property type="entry name" value="Molybdop_Fe4S4"/>
    <property type="match status" value="1"/>
</dbReference>
<dbReference type="Gene3D" id="3.40.50.740">
    <property type="match status" value="1"/>
</dbReference>
<keyword evidence="9" id="KW-0411">Iron-sulfur</keyword>
<dbReference type="GO" id="GO:0045333">
    <property type="term" value="P:cellular respiration"/>
    <property type="evidence" value="ECO:0007669"/>
    <property type="project" value="UniProtKB-ARBA"/>
</dbReference>
<dbReference type="CDD" id="cd02754">
    <property type="entry name" value="MopB_Nitrate-R-NapA-like"/>
    <property type="match status" value="1"/>
</dbReference>
<evidence type="ECO:0000256" key="8">
    <source>
        <dbReference type="ARBA" id="ARBA00023004"/>
    </source>
</evidence>
<evidence type="ECO:0000256" key="1">
    <source>
        <dbReference type="ARBA" id="ARBA00001942"/>
    </source>
</evidence>
<dbReference type="RefSeq" id="WP_168660960.1">
    <property type="nucleotide sequence ID" value="NZ_CP051180.1"/>
</dbReference>